<protein>
    <recommendedName>
        <fullName evidence="7">DNA helicase</fullName>
    </recommendedName>
</protein>
<feature type="coiled-coil region" evidence="1">
    <location>
        <begin position="226"/>
        <end position="266"/>
    </location>
</feature>
<dbReference type="InterPro" id="IPR024402">
    <property type="entry name" value="DUF2726"/>
</dbReference>
<dbReference type="Pfam" id="PF13086">
    <property type="entry name" value="AAA_11"/>
    <property type="match status" value="1"/>
</dbReference>
<dbReference type="InterPro" id="IPR027417">
    <property type="entry name" value="P-loop_NTPase"/>
</dbReference>
<keyword evidence="1" id="KW-0175">Coiled coil</keyword>
<accession>A0A249SN55</accession>
<keyword evidence="6" id="KW-1185">Reference proteome</keyword>
<name>A0A249SN55_9MOLU</name>
<dbReference type="PANTHER" id="PTHR10887">
    <property type="entry name" value="DNA2/NAM7 HELICASE FAMILY"/>
    <property type="match status" value="1"/>
</dbReference>
<proteinExistence type="predicted"/>
<evidence type="ECO:0000259" key="3">
    <source>
        <dbReference type="Pfam" id="PF13086"/>
    </source>
</evidence>
<dbReference type="Pfam" id="PF13087">
    <property type="entry name" value="AAA_12"/>
    <property type="match status" value="1"/>
</dbReference>
<dbReference type="EMBL" id="CP023173">
    <property type="protein sequence ID" value="ASZ09076.1"/>
    <property type="molecule type" value="Genomic_DNA"/>
</dbReference>
<dbReference type="Proteomes" id="UP000232229">
    <property type="component" value="Chromosome"/>
</dbReference>
<sequence length="857" mass="100743">MQNGKNNFKIWLKISNDLSTIVEKYDIKFDLQEQWENNDNKIQRSEENNRSPYSSIIYFLNMTLKGTYENLNKDSVLYYFLNGKNKKNNNWNEKTYIYPFGINNSQKKAVENSFKSNISIIQGPPGTGKTQTILNIIANVIIENKTVAVVSNNNAAIENVFEKLKSKITSEGKKENFLDDLWFLASFLGKKENNIKYFSDENLRILNQAQEEWKEVFENSNFWINNENFQKNKLKIKQLINEIEEVQKVTERILENKNRLNKLVKEKELFAFNVNLQSKNDKKLLKLSLEKIKKLHIDLKMYSKEKISWWFKFKTRIFLGIKKSFFETDFISELYFHILNKKINQIKLTIKIDEKYLKKVEKNQIEKLVRLSKEILFTKIYKNNMLDEKINLSSEDFRKIIRINEFNKFIKKRPIVLSTIYSLMNSKNNSVLYDYLIIDEASQTDMLACIGAMACAKNIIVVGDLKQLPQVDNKIFKKYFDMNIYNIDSGYEYYGNNILKSLLTIYKDKIPTQLLREHYRCHPGIIGFCNEKYYDNQLIIMTEEKDKTNPFETIAGESLYYNDTNKTSKKEIQNIKNYLVNNNISDIGIITPFRNQANLLSSQVGSEKILADTIHKFQGQEKDNILFAVTKAKIEGRSDFVSNSQLINVAVSRAKNKFILVHAGNLEETPDNDIKDLLKYIKYNYPDTINNIAKNSEFYMLSKEFNNDLLNAIKEYKLSHSDCTSQPSEIIVHNILEEIIKEEHYQHLDITLFKKLSLLVPDAIDSKKFNEKELKFLKHHWAHVDFLVYDKFSHKPVLVIEVDGLTFHKRQKQVWRDEIKDKALKIQNIPIIRISTATTENIKSNIKNELFKIKEKE</sequence>
<dbReference type="STRING" id="1336232.GCA_000518825_01432"/>
<evidence type="ECO:0000259" key="4">
    <source>
        <dbReference type="Pfam" id="PF13087"/>
    </source>
</evidence>
<reference evidence="5 6" key="1">
    <citation type="submission" date="2017-08" db="EMBL/GenBank/DDBJ databases">
        <title>Complete Genome Sequence of Mesoplasma chauliocola.</title>
        <authorList>
            <person name="Knight T.F.Jr."/>
            <person name="Citino T."/>
        </authorList>
    </citation>
    <scope>NUCLEOTIDE SEQUENCE [LARGE SCALE GENOMIC DNA]</scope>
    <source>
        <strain evidence="5 6">CHPA-2</strain>
    </source>
</reference>
<feature type="domain" description="DNA2/NAM7 helicase helicase" evidence="3">
    <location>
        <begin position="102"/>
        <end position="469"/>
    </location>
</feature>
<dbReference type="InterPro" id="IPR045055">
    <property type="entry name" value="DNA2/NAM7-like"/>
</dbReference>
<evidence type="ECO:0000259" key="2">
    <source>
        <dbReference type="Pfam" id="PF10881"/>
    </source>
</evidence>
<dbReference type="InterPro" id="IPR047187">
    <property type="entry name" value="SF1_C_Upf1"/>
</dbReference>
<evidence type="ECO:0000256" key="1">
    <source>
        <dbReference type="SAM" id="Coils"/>
    </source>
</evidence>
<organism evidence="5 6">
    <name type="scientific">Mesoplasma chauliocola</name>
    <dbReference type="NCBI Taxonomy" id="216427"/>
    <lineage>
        <taxon>Bacteria</taxon>
        <taxon>Bacillati</taxon>
        <taxon>Mycoplasmatota</taxon>
        <taxon>Mollicutes</taxon>
        <taxon>Entomoplasmatales</taxon>
        <taxon>Entomoplasmataceae</taxon>
        <taxon>Mesoplasma</taxon>
    </lineage>
</organism>
<dbReference type="Pfam" id="PF10881">
    <property type="entry name" value="DUF2726"/>
    <property type="match status" value="1"/>
</dbReference>
<evidence type="ECO:0000313" key="6">
    <source>
        <dbReference type="Proteomes" id="UP000232229"/>
    </source>
</evidence>
<dbReference type="Gene3D" id="3.40.960.10">
    <property type="entry name" value="VSR Endonuclease"/>
    <property type="match status" value="1"/>
</dbReference>
<dbReference type="Gene3D" id="3.40.50.300">
    <property type="entry name" value="P-loop containing nucleotide triphosphate hydrolases"/>
    <property type="match status" value="3"/>
</dbReference>
<dbReference type="AlphaFoldDB" id="A0A249SN55"/>
<gene>
    <name evidence="5" type="ORF">CK556_01735</name>
</gene>
<feature type="domain" description="DUF2726" evidence="2">
    <location>
        <begin position="728"/>
        <end position="844"/>
    </location>
</feature>
<dbReference type="RefSeq" id="WP_027875657.1">
    <property type="nucleotide sequence ID" value="NZ_CP023173.1"/>
</dbReference>
<evidence type="ECO:0000313" key="5">
    <source>
        <dbReference type="EMBL" id="ASZ09076.1"/>
    </source>
</evidence>
<dbReference type="CDD" id="cd18808">
    <property type="entry name" value="SF1_C_Upf1"/>
    <property type="match status" value="1"/>
</dbReference>
<dbReference type="SUPFAM" id="SSF52540">
    <property type="entry name" value="P-loop containing nucleoside triphosphate hydrolases"/>
    <property type="match status" value="1"/>
</dbReference>
<dbReference type="InterPro" id="IPR041679">
    <property type="entry name" value="DNA2/NAM7-like_C"/>
</dbReference>
<dbReference type="GO" id="GO:0004386">
    <property type="term" value="F:helicase activity"/>
    <property type="evidence" value="ECO:0007669"/>
    <property type="project" value="InterPro"/>
</dbReference>
<evidence type="ECO:0008006" key="7">
    <source>
        <dbReference type="Google" id="ProtNLM"/>
    </source>
</evidence>
<dbReference type="KEGG" id="mchc:CK556_01735"/>
<dbReference type="InterPro" id="IPR041677">
    <property type="entry name" value="DNA2/NAM7_AAA_11"/>
</dbReference>
<feature type="domain" description="DNA2/NAM7 helicase-like C-terminal" evidence="4">
    <location>
        <begin position="505"/>
        <end position="661"/>
    </location>
</feature>